<dbReference type="PIRSF" id="PIRSF001332">
    <property type="entry name" value="Acetolac_decarb"/>
    <property type="match status" value="1"/>
</dbReference>
<evidence type="ECO:0000256" key="9">
    <source>
        <dbReference type="PIRNR" id="PIRNR001332"/>
    </source>
</evidence>
<dbReference type="RefSeq" id="WP_034878059.1">
    <property type="nucleotide sequence ID" value="NZ_JOKG01000004.1"/>
</dbReference>
<name>A0A081N2Q0_9GAMM</name>
<dbReference type="NCBIfam" id="TIGR01252">
    <property type="entry name" value="acetolac_decarb"/>
    <property type="match status" value="1"/>
</dbReference>
<accession>A0A081N2Q0</accession>
<evidence type="ECO:0000256" key="5">
    <source>
        <dbReference type="ARBA" id="ARBA00020164"/>
    </source>
</evidence>
<dbReference type="GO" id="GO:0047605">
    <property type="term" value="F:acetolactate decarboxylase activity"/>
    <property type="evidence" value="ECO:0007669"/>
    <property type="project" value="UniProtKB-UniRule"/>
</dbReference>
<dbReference type="Gene3D" id="3.30.1330.80">
    <property type="entry name" value="Hypothetical protein, similar to alpha- acetolactate decarboxylase, domain 2"/>
    <property type="match status" value="2"/>
</dbReference>
<evidence type="ECO:0000256" key="3">
    <source>
        <dbReference type="ARBA" id="ARBA00007106"/>
    </source>
</evidence>
<dbReference type="InterPro" id="IPR005128">
    <property type="entry name" value="Acetolactate_a_deCO2ase"/>
</dbReference>
<evidence type="ECO:0000256" key="4">
    <source>
        <dbReference type="ARBA" id="ARBA00013204"/>
    </source>
</evidence>
<dbReference type="PANTHER" id="PTHR35524">
    <property type="entry name" value="ALPHA-ACETOLACTATE DECARBOXYLASE"/>
    <property type="match status" value="1"/>
</dbReference>
<proteinExistence type="inferred from homology"/>
<reference evidence="11 12" key="1">
    <citation type="submission" date="2014-06" db="EMBL/GenBank/DDBJ databases">
        <title>Whole Genome Sequences of Three Symbiotic Endozoicomonas Bacteria.</title>
        <authorList>
            <person name="Neave M.J."/>
            <person name="Apprill A."/>
            <person name="Voolstra C.R."/>
        </authorList>
    </citation>
    <scope>NUCLEOTIDE SEQUENCE [LARGE SCALE GENOMIC DNA]</scope>
    <source>
        <strain evidence="11 12">LMG 24815</strain>
    </source>
</reference>
<dbReference type="EC" id="4.1.1.5" evidence="4 9"/>
<comment type="similarity">
    <text evidence="3 9">Belongs to the alpha-acetolactate decarboxylase family.</text>
</comment>
<dbReference type="AlphaFoldDB" id="A0A081N2Q0"/>
<evidence type="ECO:0000256" key="2">
    <source>
        <dbReference type="ARBA" id="ARBA00005170"/>
    </source>
</evidence>
<feature type="signal peptide" evidence="10">
    <location>
        <begin position="1"/>
        <end position="28"/>
    </location>
</feature>
<dbReference type="UniPathway" id="UPA00626">
    <property type="reaction ID" value="UER00678"/>
</dbReference>
<keyword evidence="7 9" id="KW-0005">Acetoin biosynthesis</keyword>
<dbReference type="EMBL" id="JOKG01000004">
    <property type="protein sequence ID" value="KEQ12723.1"/>
    <property type="molecule type" value="Genomic_DNA"/>
</dbReference>
<dbReference type="PANTHER" id="PTHR35524:SF1">
    <property type="entry name" value="ALPHA-ACETOLACTATE DECARBOXYLASE"/>
    <property type="match status" value="1"/>
</dbReference>
<comment type="catalytic activity">
    <reaction evidence="1 9">
        <text>(2S)-2-acetolactate + H(+) = (R)-acetoin + CO2</text>
        <dbReference type="Rhea" id="RHEA:21580"/>
        <dbReference type="ChEBI" id="CHEBI:15378"/>
        <dbReference type="ChEBI" id="CHEBI:15686"/>
        <dbReference type="ChEBI" id="CHEBI:16526"/>
        <dbReference type="ChEBI" id="CHEBI:58476"/>
        <dbReference type="EC" id="4.1.1.5"/>
    </reaction>
</comment>
<evidence type="ECO:0000256" key="7">
    <source>
        <dbReference type="ARBA" id="ARBA00023061"/>
    </source>
</evidence>
<dbReference type="CDD" id="cd17299">
    <property type="entry name" value="acetolactate_decarboxylase"/>
    <property type="match status" value="1"/>
</dbReference>
<dbReference type="Proteomes" id="UP000028006">
    <property type="component" value="Unassembled WGS sequence"/>
</dbReference>
<sequence>MNNPFRVLPCYLKFSFLLLVFTAGCTSAAEDCLFQYSTINALLEGYFHGDMTYKKLQRKGDFGIGTFNHLDGEMLALDGFFYQIKADGKAYPVSPETRTPFAMVSFFRSEREATVPAKLTYPELEKFLDNKIDGSQLIYAIRIEGEFKQLKLRSIPAQKPPYKRLADVQAKDQVVFRHQNAKGTLVGYRFPSFMGNLNVSGYHFHFIDDKRQFGGHVMELEIITGLAKLDSLSSFKMKLPRDKAFSDLTLDKADKAELKKIEKGS</sequence>
<evidence type="ECO:0000256" key="6">
    <source>
        <dbReference type="ARBA" id="ARBA00022793"/>
    </source>
</evidence>
<dbReference type="GO" id="GO:0045151">
    <property type="term" value="P:acetoin biosynthetic process"/>
    <property type="evidence" value="ECO:0007669"/>
    <property type="project" value="UniProtKB-UniRule"/>
</dbReference>
<comment type="caution">
    <text evidence="11">The sequence shown here is derived from an EMBL/GenBank/DDBJ whole genome shotgun (WGS) entry which is preliminary data.</text>
</comment>
<keyword evidence="12" id="KW-1185">Reference proteome</keyword>
<dbReference type="PROSITE" id="PS51257">
    <property type="entry name" value="PROKAR_LIPOPROTEIN"/>
    <property type="match status" value="1"/>
</dbReference>
<dbReference type="Pfam" id="PF03306">
    <property type="entry name" value="AAL_decarboxy"/>
    <property type="match status" value="1"/>
</dbReference>
<protein>
    <recommendedName>
        <fullName evidence="5 9">Alpha-acetolactate decarboxylase</fullName>
        <ecNumber evidence="4 9">4.1.1.5</ecNumber>
    </recommendedName>
</protein>
<organism evidence="11 12">
    <name type="scientific">Endozoicomonas montiporae</name>
    <dbReference type="NCBI Taxonomy" id="1027273"/>
    <lineage>
        <taxon>Bacteria</taxon>
        <taxon>Pseudomonadati</taxon>
        <taxon>Pseudomonadota</taxon>
        <taxon>Gammaproteobacteria</taxon>
        <taxon>Oceanospirillales</taxon>
        <taxon>Endozoicomonadaceae</taxon>
        <taxon>Endozoicomonas</taxon>
    </lineage>
</organism>
<evidence type="ECO:0000256" key="10">
    <source>
        <dbReference type="SAM" id="SignalP"/>
    </source>
</evidence>
<comment type="pathway">
    <text evidence="2 9">Polyol metabolism; (R,R)-butane-2,3-diol biosynthesis; (R,R)-butane-2,3-diol from pyruvate: step 2/3.</text>
</comment>
<evidence type="ECO:0000256" key="1">
    <source>
        <dbReference type="ARBA" id="ARBA00001784"/>
    </source>
</evidence>
<dbReference type="eggNOG" id="COG3527">
    <property type="taxonomic scope" value="Bacteria"/>
</dbReference>
<gene>
    <name evidence="11" type="ORF">GZ77_19830</name>
</gene>
<keyword evidence="6 9" id="KW-0210">Decarboxylase</keyword>
<evidence type="ECO:0000313" key="11">
    <source>
        <dbReference type="EMBL" id="KEQ12723.1"/>
    </source>
</evidence>
<dbReference type="SUPFAM" id="SSF117856">
    <property type="entry name" value="AF0104/ALDC/Ptd012-like"/>
    <property type="match status" value="1"/>
</dbReference>
<evidence type="ECO:0000313" key="12">
    <source>
        <dbReference type="Proteomes" id="UP000028006"/>
    </source>
</evidence>
<feature type="chain" id="PRO_5001760482" description="Alpha-acetolactate decarboxylase" evidence="10">
    <location>
        <begin position="29"/>
        <end position="265"/>
    </location>
</feature>
<evidence type="ECO:0000256" key="8">
    <source>
        <dbReference type="ARBA" id="ARBA00023239"/>
    </source>
</evidence>
<keyword evidence="8 9" id="KW-0456">Lyase</keyword>
<keyword evidence="10" id="KW-0732">Signal</keyword>